<dbReference type="EMBL" id="LR134350">
    <property type="protein sequence ID" value="VEG26098.1"/>
    <property type="molecule type" value="Genomic_DNA"/>
</dbReference>
<keyword evidence="10 14" id="KW-0472">Membrane</keyword>
<evidence type="ECO:0000313" key="16">
    <source>
        <dbReference type="Proteomes" id="UP000266895"/>
    </source>
</evidence>
<dbReference type="InterPro" id="IPR011851">
    <property type="entry name" value="Na/Pro_symporter"/>
</dbReference>
<dbReference type="InterPro" id="IPR018212">
    <property type="entry name" value="Na/solute_symporter_CS"/>
</dbReference>
<gene>
    <name evidence="15" type="primary">putP</name>
    <name evidence="15" type="ORF">NCTC11636_00348</name>
</gene>
<feature type="transmembrane region" description="Helical" evidence="14">
    <location>
        <begin position="164"/>
        <end position="185"/>
    </location>
</feature>
<comment type="subcellular location">
    <subcellularLocation>
        <location evidence="1 14">Cell membrane</location>
        <topology evidence="1 14">Multi-pass membrane protein</topology>
    </subcellularLocation>
</comment>
<dbReference type="PROSITE" id="PS00456">
    <property type="entry name" value="NA_SOLUT_SYMP_1"/>
    <property type="match status" value="1"/>
</dbReference>
<proteinExistence type="inferred from homology"/>
<feature type="transmembrane region" description="Helical" evidence="14">
    <location>
        <begin position="127"/>
        <end position="152"/>
    </location>
</feature>
<dbReference type="PANTHER" id="PTHR48086:SF3">
    <property type="entry name" value="SODIUM_PROLINE SYMPORTER"/>
    <property type="match status" value="1"/>
</dbReference>
<keyword evidence="5 14" id="KW-0812">Transmembrane</keyword>
<keyword evidence="7 14" id="KW-1133">Transmembrane helix</keyword>
<feature type="transmembrane region" description="Helical" evidence="14">
    <location>
        <begin position="67"/>
        <end position="90"/>
    </location>
</feature>
<evidence type="ECO:0000256" key="11">
    <source>
        <dbReference type="ARBA" id="ARBA00023201"/>
    </source>
</evidence>
<dbReference type="PROSITE" id="PS50283">
    <property type="entry name" value="NA_SOLUT_SYMP_3"/>
    <property type="match status" value="1"/>
</dbReference>
<dbReference type="RefSeq" id="WP_126381519.1">
    <property type="nucleotide sequence ID" value="NZ_LR134350.1"/>
</dbReference>
<sequence>MTDTAFQTIAMLVYFLGMVAIGWWAYGRNNSLDDYMLADRALGPAVTALSAGAADMSGWLLMGLPGALYASGLVESWIAVGLTVGAWLNWRYVAPRLRSYTEVARNSITIPSFLDNRLHDSSHLLRWASGLIILVFFTFYVSSGMVAGGVFFESSFGMDYRAGMVLVAAVTVLYTLVGGFLAVSYTDFVQGLMMVAALVAVPVVGVIHLGGVGATVEAVNAVDPGYWALLGSSTSLIGVVSSLAWGLGYFGQPHIIVRFMAIRSPRETVAGRRIGIGWMLFAVAGAAATAIVGVAAYGRDRAVLADEETVFISLGQMLFHPLVAGFMLAAILAAIMSTVSSQLLVTSSALIEDLLTQLPVAKNASSRRLVLYSRLAVLAVSIVAAAMAWEKNGTILALVAFAWAGFGASFGPTVLLSLYWRRLTAPGAVAGMVTGALLVMVWGNLDGGVFDLYEILPGFLGNLLVACAVSCLTRPAPQVAEEFDAAVAAVAESARA</sequence>
<evidence type="ECO:0000256" key="7">
    <source>
        <dbReference type="ARBA" id="ARBA00022989"/>
    </source>
</evidence>
<dbReference type="AlphaFoldDB" id="A0A448HE46"/>
<evidence type="ECO:0000256" key="4">
    <source>
        <dbReference type="ARBA" id="ARBA00022475"/>
    </source>
</evidence>
<reference evidence="15 16" key="1">
    <citation type="submission" date="2018-12" db="EMBL/GenBank/DDBJ databases">
        <authorList>
            <consortium name="Pathogen Informatics"/>
        </authorList>
    </citation>
    <scope>NUCLEOTIDE SEQUENCE [LARGE SCALE GENOMIC DNA]</scope>
    <source>
        <strain evidence="15 16">NCTC11636</strain>
    </source>
</reference>
<evidence type="ECO:0000256" key="5">
    <source>
        <dbReference type="ARBA" id="ARBA00022692"/>
    </source>
</evidence>
<accession>A0A448HE46</accession>
<feature type="transmembrane region" description="Helical" evidence="14">
    <location>
        <begin position="369"/>
        <end position="389"/>
    </location>
</feature>
<dbReference type="Proteomes" id="UP000266895">
    <property type="component" value="Chromosome"/>
</dbReference>
<dbReference type="InterPro" id="IPR038377">
    <property type="entry name" value="Na/Glc_symporter_sf"/>
</dbReference>
<dbReference type="PROSITE" id="PS00457">
    <property type="entry name" value="NA_SOLUT_SYMP_2"/>
    <property type="match status" value="1"/>
</dbReference>
<evidence type="ECO:0000256" key="8">
    <source>
        <dbReference type="ARBA" id="ARBA00023053"/>
    </source>
</evidence>
<feature type="transmembrane region" description="Helical" evidence="14">
    <location>
        <begin position="192"/>
        <end position="214"/>
    </location>
</feature>
<dbReference type="GO" id="GO:0015193">
    <property type="term" value="F:L-proline transmembrane transporter activity"/>
    <property type="evidence" value="ECO:0007669"/>
    <property type="project" value="TreeGrafter"/>
</dbReference>
<feature type="transmembrane region" description="Helical" evidence="14">
    <location>
        <begin position="395"/>
        <end position="416"/>
    </location>
</feature>
<name>A0A448HE46_9ACTO</name>
<dbReference type="GO" id="GO:0005886">
    <property type="term" value="C:plasma membrane"/>
    <property type="evidence" value="ECO:0007669"/>
    <property type="project" value="UniProtKB-SubCell"/>
</dbReference>
<protein>
    <recommendedName>
        <fullName evidence="14">Sodium/proline symporter</fullName>
    </recommendedName>
    <alternativeName>
        <fullName evidence="14">Proline permease</fullName>
    </alternativeName>
</protein>
<keyword evidence="16" id="KW-1185">Reference proteome</keyword>
<evidence type="ECO:0000256" key="6">
    <source>
        <dbReference type="ARBA" id="ARBA00022847"/>
    </source>
</evidence>
<dbReference type="Gene3D" id="1.20.1730.10">
    <property type="entry name" value="Sodium/glucose cotransporter"/>
    <property type="match status" value="1"/>
</dbReference>
<evidence type="ECO:0000256" key="14">
    <source>
        <dbReference type="RuleBase" id="RU366012"/>
    </source>
</evidence>
<evidence type="ECO:0000256" key="12">
    <source>
        <dbReference type="ARBA" id="ARBA00033708"/>
    </source>
</evidence>
<evidence type="ECO:0000256" key="10">
    <source>
        <dbReference type="ARBA" id="ARBA00023136"/>
    </source>
</evidence>
<evidence type="ECO:0000256" key="13">
    <source>
        <dbReference type="RuleBase" id="RU362091"/>
    </source>
</evidence>
<feature type="transmembrane region" description="Helical" evidence="14">
    <location>
        <begin position="6"/>
        <end position="26"/>
    </location>
</feature>
<feature type="transmembrane region" description="Helical" evidence="14">
    <location>
        <begin position="318"/>
        <end position="339"/>
    </location>
</feature>
<evidence type="ECO:0000313" key="15">
    <source>
        <dbReference type="EMBL" id="VEG26098.1"/>
    </source>
</evidence>
<dbReference type="KEGG" id="ahw:NCTC11636_00348"/>
<feature type="transmembrane region" description="Helical" evidence="14">
    <location>
        <begin position="423"/>
        <end position="443"/>
    </location>
</feature>
<keyword evidence="3 14" id="KW-0813">Transport</keyword>
<comment type="function">
    <text evidence="14">Catalyzes the sodium-dependent uptake of extracellular L-proline.</text>
</comment>
<feature type="transmembrane region" description="Helical" evidence="14">
    <location>
        <begin position="276"/>
        <end position="298"/>
    </location>
</feature>
<dbReference type="InterPro" id="IPR001734">
    <property type="entry name" value="Na/solute_symporter"/>
</dbReference>
<evidence type="ECO:0000256" key="1">
    <source>
        <dbReference type="ARBA" id="ARBA00004651"/>
    </source>
</evidence>
<dbReference type="NCBIfam" id="TIGR02121">
    <property type="entry name" value="Na_Pro_sym"/>
    <property type="match status" value="1"/>
</dbReference>
<dbReference type="InterPro" id="IPR050277">
    <property type="entry name" value="Sodium:Solute_Symporter"/>
</dbReference>
<feature type="transmembrane region" description="Helical" evidence="14">
    <location>
        <begin position="455"/>
        <end position="473"/>
    </location>
</feature>
<keyword evidence="8 14" id="KW-0915">Sodium</keyword>
<dbReference type="Pfam" id="PF00474">
    <property type="entry name" value="SSF"/>
    <property type="match status" value="1"/>
</dbReference>
<feature type="transmembrane region" description="Helical" evidence="14">
    <location>
        <begin position="226"/>
        <end position="250"/>
    </location>
</feature>
<keyword evidence="9 14" id="KW-0406">Ion transport</keyword>
<dbReference type="NCBIfam" id="TIGR00813">
    <property type="entry name" value="sss"/>
    <property type="match status" value="1"/>
</dbReference>
<dbReference type="GO" id="GO:0005298">
    <property type="term" value="F:proline:sodium symporter activity"/>
    <property type="evidence" value="ECO:0007669"/>
    <property type="project" value="UniProtKB-UniRule"/>
</dbReference>
<dbReference type="PANTHER" id="PTHR48086">
    <property type="entry name" value="SODIUM/PROLINE SYMPORTER-RELATED"/>
    <property type="match status" value="1"/>
</dbReference>
<keyword evidence="11 14" id="KW-0739">Sodium transport</keyword>
<keyword evidence="4 14" id="KW-1003">Cell membrane</keyword>
<dbReference type="GO" id="GO:0015824">
    <property type="term" value="P:proline transport"/>
    <property type="evidence" value="ECO:0007669"/>
    <property type="project" value="UniProtKB-UniRule"/>
</dbReference>
<keyword evidence="14" id="KW-0029">Amino-acid transport</keyword>
<dbReference type="GO" id="GO:0031402">
    <property type="term" value="F:sodium ion binding"/>
    <property type="evidence" value="ECO:0007669"/>
    <property type="project" value="UniProtKB-UniRule"/>
</dbReference>
<evidence type="ECO:0000256" key="9">
    <source>
        <dbReference type="ARBA" id="ARBA00023065"/>
    </source>
</evidence>
<evidence type="ECO:0000256" key="2">
    <source>
        <dbReference type="ARBA" id="ARBA00006434"/>
    </source>
</evidence>
<keyword evidence="6 14" id="KW-0769">Symport</keyword>
<dbReference type="OrthoDB" id="9789704at2"/>
<comment type="catalytic activity">
    <reaction evidence="12">
        <text>L-proline(in) + Na(+)(in) = L-proline(out) + Na(+)(out)</text>
        <dbReference type="Rhea" id="RHEA:28967"/>
        <dbReference type="ChEBI" id="CHEBI:29101"/>
        <dbReference type="ChEBI" id="CHEBI:60039"/>
    </reaction>
</comment>
<dbReference type="CDD" id="cd11475">
    <property type="entry name" value="SLC5sbd_PutP"/>
    <property type="match status" value="1"/>
</dbReference>
<comment type="similarity">
    <text evidence="2 13">Belongs to the sodium:solute symporter (SSF) (TC 2.A.21) family.</text>
</comment>
<organism evidence="15 16">
    <name type="scientific">Actinomyces howellii</name>
    <dbReference type="NCBI Taxonomy" id="52771"/>
    <lineage>
        <taxon>Bacteria</taxon>
        <taxon>Bacillati</taxon>
        <taxon>Actinomycetota</taxon>
        <taxon>Actinomycetes</taxon>
        <taxon>Actinomycetales</taxon>
        <taxon>Actinomycetaceae</taxon>
        <taxon>Actinomyces</taxon>
    </lineage>
</organism>
<evidence type="ECO:0000256" key="3">
    <source>
        <dbReference type="ARBA" id="ARBA00022448"/>
    </source>
</evidence>